<dbReference type="InterPro" id="IPR036097">
    <property type="entry name" value="HisK_dim/P_sf"/>
</dbReference>
<keyword evidence="9" id="KW-0902">Two-component regulatory system</keyword>
<dbReference type="GO" id="GO:0000155">
    <property type="term" value="F:phosphorelay sensor kinase activity"/>
    <property type="evidence" value="ECO:0007669"/>
    <property type="project" value="InterPro"/>
</dbReference>
<dbReference type="InterPro" id="IPR036890">
    <property type="entry name" value="HATPase_C_sf"/>
</dbReference>
<evidence type="ECO:0000259" key="16">
    <source>
        <dbReference type="PROSITE" id="PS50113"/>
    </source>
</evidence>
<dbReference type="Pfam" id="PF05227">
    <property type="entry name" value="CHASE3"/>
    <property type="match status" value="1"/>
</dbReference>
<dbReference type="Pfam" id="PF08447">
    <property type="entry name" value="PAS_3"/>
    <property type="match status" value="1"/>
</dbReference>
<dbReference type="AlphaFoldDB" id="A0A5C5X8G6"/>
<dbReference type="GO" id="GO:0016020">
    <property type="term" value="C:membrane"/>
    <property type="evidence" value="ECO:0007669"/>
    <property type="project" value="UniProtKB-SubCell"/>
</dbReference>
<dbReference type="Gene3D" id="3.40.50.2300">
    <property type="match status" value="1"/>
</dbReference>
<keyword evidence="11" id="KW-0131">Cell cycle</keyword>
<keyword evidence="18" id="KW-1185">Reference proteome</keyword>
<evidence type="ECO:0000256" key="2">
    <source>
        <dbReference type="ARBA" id="ARBA00004370"/>
    </source>
</evidence>
<comment type="caution">
    <text evidence="17">The sequence shown here is derived from an EMBL/GenBank/DDBJ whole genome shotgun (WGS) entry which is preliminary data.</text>
</comment>
<sequence length="878" mass="96335">MGSERTGRGAGSEPYCSAMFGALPTTGRQPTAIVQVGGWDIDLERSPALQLNINSVLVRLRRLRKLFASVGGRICGPVDADHSEKATVILSLPYRADVNMPESAHHSTRSRRRVRPPHLAEPIAIAVVIAVLVVSGVIALRNFQDLQDNRLMVRHANLVLAALREVENSVMDAESAQRGYLITGNDSYLAPIDEAVIHANESLDRFEQLTRDNPVQQDAVNDLRELVSDRLSELTIVLAVYDEQGLEGASLAVTTDIGKRTMKRIADRADQMRRSQAESLGERELLANHSYQSGRTTSVLSTLIGLILVGGVLYLLQHNRRKAEQATTVLAKTRERLQLALDAAEMGSWNINLAKEHLMGDAQFRNIYGFHAGEVTFQRAIDALHPEDRHGVETAIAAATRPVDPLPYAIEYRVVHDDGTVHWVLAKGAPHFVGSGSKRMLASFDGIISDVTDRKQQEQRLLESEQAALAANQSKSEFLANMSHEIRTPMAAILGYADVLLGHLRDPDNRNCVLVMKRNGQHLLELINDILDLSRIEAGKLDVDLEVVSLPQLVADVQSLMHVRADQKNLPFHAEFCGQVPQEIRTDATRLRQVLINLIGNAIKFTDQGDVTLSVSYDTAERQVSFAVEDTGIGISLEQQQRLFQPFTQGDSSVTRSYGGSGLGLAISQRLVHMLDGEVSMTSQPGSGSTFTVNLPVSEREDVKLVAPDLVSLTGEQDDAPDQDRTLSCNVLVVDDRRDVRHISQHFLEKAGATVDTAEDGRQGVEATIAAREAGTPFDLIVMDMQMPNVDGMQATAQLRSAGIQGPIIALTADAMKGDRERCLAGGCDDYLSKPIDHAHLVAMVAHYTQDVTTTDLQQSRRDRLTRMRANLQGESSR</sequence>
<dbReference type="EC" id="2.7.13.3" evidence="3"/>
<dbReference type="Pfam" id="PF00512">
    <property type="entry name" value="HisKA"/>
    <property type="match status" value="1"/>
</dbReference>
<dbReference type="PRINTS" id="PR00344">
    <property type="entry name" value="BCTRLSENSOR"/>
</dbReference>
<dbReference type="GO" id="GO:0005524">
    <property type="term" value="F:ATP binding"/>
    <property type="evidence" value="ECO:0007669"/>
    <property type="project" value="UniProtKB-KW"/>
</dbReference>
<dbReference type="InterPro" id="IPR035965">
    <property type="entry name" value="PAS-like_dom_sf"/>
</dbReference>
<evidence type="ECO:0000256" key="3">
    <source>
        <dbReference type="ARBA" id="ARBA00012438"/>
    </source>
</evidence>
<keyword evidence="13" id="KW-1133">Transmembrane helix</keyword>
<evidence type="ECO:0000256" key="10">
    <source>
        <dbReference type="ARBA" id="ARBA00023136"/>
    </source>
</evidence>
<dbReference type="Gene3D" id="3.30.565.10">
    <property type="entry name" value="Histidine kinase-like ATPase, C-terminal domain"/>
    <property type="match status" value="1"/>
</dbReference>
<keyword evidence="7 17" id="KW-0418">Kinase</keyword>
<dbReference type="FunFam" id="3.40.50.2300:FF:000605">
    <property type="entry name" value="Sensory transduction histidine kinase"/>
    <property type="match status" value="1"/>
</dbReference>
<dbReference type="InterPro" id="IPR011006">
    <property type="entry name" value="CheY-like_superfamily"/>
</dbReference>
<dbReference type="Pfam" id="PF02518">
    <property type="entry name" value="HATPase_c"/>
    <property type="match status" value="1"/>
</dbReference>
<protein>
    <recommendedName>
        <fullName evidence="3">histidine kinase</fullName>
        <ecNumber evidence="3">2.7.13.3</ecNumber>
    </recommendedName>
</protein>
<keyword evidence="5 17" id="KW-0808">Transferase</keyword>
<name>A0A5C5X8G6_9BACT</name>
<feature type="domain" description="Histidine kinase" evidence="14">
    <location>
        <begin position="481"/>
        <end position="699"/>
    </location>
</feature>
<dbReference type="Gene3D" id="3.30.450.20">
    <property type="entry name" value="PAS domain"/>
    <property type="match status" value="1"/>
</dbReference>
<dbReference type="PANTHER" id="PTHR45339:SF1">
    <property type="entry name" value="HYBRID SIGNAL TRANSDUCTION HISTIDINE KINASE J"/>
    <property type="match status" value="1"/>
</dbReference>
<dbReference type="InterPro" id="IPR000700">
    <property type="entry name" value="PAS-assoc_C"/>
</dbReference>
<feature type="domain" description="PAC" evidence="16">
    <location>
        <begin position="408"/>
        <end position="463"/>
    </location>
</feature>
<dbReference type="Proteomes" id="UP000318053">
    <property type="component" value="Unassembled WGS sequence"/>
</dbReference>
<dbReference type="InterPro" id="IPR004358">
    <property type="entry name" value="Sig_transdc_His_kin-like_C"/>
</dbReference>
<dbReference type="PANTHER" id="PTHR45339">
    <property type="entry name" value="HYBRID SIGNAL TRANSDUCTION HISTIDINE KINASE J"/>
    <property type="match status" value="1"/>
</dbReference>
<evidence type="ECO:0000313" key="17">
    <source>
        <dbReference type="EMBL" id="TWT59220.1"/>
    </source>
</evidence>
<dbReference type="InterPro" id="IPR000014">
    <property type="entry name" value="PAS"/>
</dbReference>
<evidence type="ECO:0000313" key="18">
    <source>
        <dbReference type="Proteomes" id="UP000318053"/>
    </source>
</evidence>
<dbReference type="Gene3D" id="1.10.287.130">
    <property type="match status" value="1"/>
</dbReference>
<accession>A0A5C5X8G6</accession>
<dbReference type="CDD" id="cd17546">
    <property type="entry name" value="REC_hyHK_CKI1_RcsC-like"/>
    <property type="match status" value="1"/>
</dbReference>
<dbReference type="CDD" id="cd19410">
    <property type="entry name" value="HK9-like_sensor"/>
    <property type="match status" value="1"/>
</dbReference>
<gene>
    <name evidence="17" type="primary">luxQ_5</name>
    <name evidence="17" type="ORF">CA85_39160</name>
</gene>
<dbReference type="CDD" id="cd16922">
    <property type="entry name" value="HATPase_EvgS-ArcB-TorS-like"/>
    <property type="match status" value="1"/>
</dbReference>
<dbReference type="InterPro" id="IPR013655">
    <property type="entry name" value="PAS_fold_3"/>
</dbReference>
<dbReference type="SUPFAM" id="SSF47384">
    <property type="entry name" value="Homodimeric domain of signal transducing histidine kinase"/>
    <property type="match status" value="1"/>
</dbReference>
<evidence type="ECO:0000256" key="11">
    <source>
        <dbReference type="ARBA" id="ARBA00023306"/>
    </source>
</evidence>
<dbReference type="SMART" id="SM00388">
    <property type="entry name" value="HisKA"/>
    <property type="match status" value="1"/>
</dbReference>
<dbReference type="InterPro" id="IPR005467">
    <property type="entry name" value="His_kinase_dom"/>
</dbReference>
<dbReference type="InterPro" id="IPR007891">
    <property type="entry name" value="CHASE3"/>
</dbReference>
<dbReference type="CDD" id="cd00082">
    <property type="entry name" value="HisKA"/>
    <property type="match status" value="1"/>
</dbReference>
<dbReference type="PROSITE" id="PS50113">
    <property type="entry name" value="PAC"/>
    <property type="match status" value="1"/>
</dbReference>
<keyword evidence="6" id="KW-0547">Nucleotide-binding</keyword>
<feature type="transmembrane region" description="Helical" evidence="13">
    <location>
        <begin position="119"/>
        <end position="140"/>
    </location>
</feature>
<evidence type="ECO:0000256" key="1">
    <source>
        <dbReference type="ARBA" id="ARBA00000085"/>
    </source>
</evidence>
<keyword evidence="4 12" id="KW-0597">Phosphoprotein</keyword>
<dbReference type="PROSITE" id="PS50109">
    <property type="entry name" value="HIS_KIN"/>
    <property type="match status" value="1"/>
</dbReference>
<dbReference type="FunFam" id="1.10.287.130:FF:000038">
    <property type="entry name" value="Sensory transduction histidine kinase"/>
    <property type="match status" value="1"/>
</dbReference>
<evidence type="ECO:0000256" key="8">
    <source>
        <dbReference type="ARBA" id="ARBA00022840"/>
    </source>
</evidence>
<dbReference type="Pfam" id="PF00072">
    <property type="entry name" value="Response_reg"/>
    <property type="match status" value="1"/>
</dbReference>
<evidence type="ECO:0000256" key="13">
    <source>
        <dbReference type="SAM" id="Phobius"/>
    </source>
</evidence>
<dbReference type="SUPFAM" id="SSF55874">
    <property type="entry name" value="ATPase domain of HSP90 chaperone/DNA topoisomerase II/histidine kinase"/>
    <property type="match status" value="1"/>
</dbReference>
<dbReference type="EMBL" id="SJPK01000011">
    <property type="protein sequence ID" value="TWT59220.1"/>
    <property type="molecule type" value="Genomic_DNA"/>
</dbReference>
<keyword evidence="8" id="KW-0067">ATP-binding</keyword>
<dbReference type="SUPFAM" id="SSF55785">
    <property type="entry name" value="PYP-like sensor domain (PAS domain)"/>
    <property type="match status" value="1"/>
</dbReference>
<evidence type="ECO:0000256" key="9">
    <source>
        <dbReference type="ARBA" id="ARBA00023012"/>
    </source>
</evidence>
<evidence type="ECO:0000259" key="14">
    <source>
        <dbReference type="PROSITE" id="PS50109"/>
    </source>
</evidence>
<dbReference type="FunFam" id="3.30.565.10:FF:000010">
    <property type="entry name" value="Sensor histidine kinase RcsC"/>
    <property type="match status" value="1"/>
</dbReference>
<dbReference type="SUPFAM" id="SSF52172">
    <property type="entry name" value="CheY-like"/>
    <property type="match status" value="1"/>
</dbReference>
<evidence type="ECO:0000256" key="5">
    <source>
        <dbReference type="ARBA" id="ARBA00022679"/>
    </source>
</evidence>
<evidence type="ECO:0000256" key="7">
    <source>
        <dbReference type="ARBA" id="ARBA00022777"/>
    </source>
</evidence>
<dbReference type="SMART" id="SM00387">
    <property type="entry name" value="HATPase_c"/>
    <property type="match status" value="1"/>
</dbReference>
<feature type="domain" description="Response regulatory" evidence="15">
    <location>
        <begin position="730"/>
        <end position="849"/>
    </location>
</feature>
<evidence type="ECO:0000259" key="15">
    <source>
        <dbReference type="PROSITE" id="PS50110"/>
    </source>
</evidence>
<feature type="modified residue" description="4-aspartylphosphate" evidence="12">
    <location>
        <position position="784"/>
    </location>
</feature>
<dbReference type="InterPro" id="IPR001789">
    <property type="entry name" value="Sig_transdc_resp-reg_receiver"/>
</dbReference>
<proteinExistence type="predicted"/>
<reference evidence="17 18" key="1">
    <citation type="submission" date="2019-02" db="EMBL/GenBank/DDBJ databases">
        <title>Deep-cultivation of Planctomycetes and their phenomic and genomic characterization uncovers novel biology.</title>
        <authorList>
            <person name="Wiegand S."/>
            <person name="Jogler M."/>
            <person name="Boedeker C."/>
            <person name="Pinto D."/>
            <person name="Vollmers J."/>
            <person name="Rivas-Marin E."/>
            <person name="Kohn T."/>
            <person name="Peeters S.H."/>
            <person name="Heuer A."/>
            <person name="Rast P."/>
            <person name="Oberbeckmann S."/>
            <person name="Bunk B."/>
            <person name="Jeske O."/>
            <person name="Meyerdierks A."/>
            <person name="Storesund J.E."/>
            <person name="Kallscheuer N."/>
            <person name="Luecker S."/>
            <person name="Lage O.M."/>
            <person name="Pohl T."/>
            <person name="Merkel B.J."/>
            <person name="Hornburger P."/>
            <person name="Mueller R.-W."/>
            <person name="Bruemmer F."/>
            <person name="Labrenz M."/>
            <person name="Spormann A.M."/>
            <person name="Op Den Camp H."/>
            <person name="Overmann J."/>
            <person name="Amann R."/>
            <person name="Jetten M.S.M."/>
            <person name="Mascher T."/>
            <person name="Medema M.H."/>
            <person name="Devos D.P."/>
            <person name="Kaster A.-K."/>
            <person name="Ovreas L."/>
            <person name="Rohde M."/>
            <person name="Galperin M.Y."/>
            <person name="Jogler C."/>
        </authorList>
    </citation>
    <scope>NUCLEOTIDE SEQUENCE [LARGE SCALE GENOMIC DNA]</scope>
    <source>
        <strain evidence="17 18">CA85</strain>
    </source>
</reference>
<dbReference type="Gene3D" id="2.10.70.100">
    <property type="match status" value="1"/>
</dbReference>
<comment type="subcellular location">
    <subcellularLocation>
        <location evidence="2">Membrane</location>
    </subcellularLocation>
</comment>
<keyword evidence="13" id="KW-0812">Transmembrane</keyword>
<dbReference type="SMART" id="SM00448">
    <property type="entry name" value="REC"/>
    <property type="match status" value="1"/>
</dbReference>
<comment type="catalytic activity">
    <reaction evidence="1">
        <text>ATP + protein L-histidine = ADP + protein N-phospho-L-histidine.</text>
        <dbReference type="EC" id="2.7.13.3"/>
    </reaction>
</comment>
<organism evidence="17 18">
    <name type="scientific">Allorhodopirellula solitaria</name>
    <dbReference type="NCBI Taxonomy" id="2527987"/>
    <lineage>
        <taxon>Bacteria</taxon>
        <taxon>Pseudomonadati</taxon>
        <taxon>Planctomycetota</taxon>
        <taxon>Planctomycetia</taxon>
        <taxon>Pirellulales</taxon>
        <taxon>Pirellulaceae</taxon>
        <taxon>Allorhodopirellula</taxon>
    </lineage>
</organism>
<dbReference type="PROSITE" id="PS50110">
    <property type="entry name" value="RESPONSE_REGULATORY"/>
    <property type="match status" value="1"/>
</dbReference>
<dbReference type="NCBIfam" id="TIGR00229">
    <property type="entry name" value="sensory_box"/>
    <property type="match status" value="1"/>
</dbReference>
<evidence type="ECO:0000256" key="12">
    <source>
        <dbReference type="PROSITE-ProRule" id="PRU00169"/>
    </source>
</evidence>
<keyword evidence="10 13" id="KW-0472">Membrane</keyword>
<evidence type="ECO:0000256" key="4">
    <source>
        <dbReference type="ARBA" id="ARBA00022553"/>
    </source>
</evidence>
<dbReference type="InterPro" id="IPR003661">
    <property type="entry name" value="HisK_dim/P_dom"/>
</dbReference>
<dbReference type="InterPro" id="IPR003594">
    <property type="entry name" value="HATPase_dom"/>
</dbReference>
<evidence type="ECO:0000256" key="6">
    <source>
        <dbReference type="ARBA" id="ARBA00022741"/>
    </source>
</evidence>